<dbReference type="OrthoDB" id="4868755at2"/>
<evidence type="ECO:0000256" key="1">
    <source>
        <dbReference type="SAM" id="MobiDB-lite"/>
    </source>
</evidence>
<organism evidence="2 3">
    <name type="scientific">Ornithinimicrobium pratense</name>
    <dbReference type="NCBI Taxonomy" id="2593973"/>
    <lineage>
        <taxon>Bacteria</taxon>
        <taxon>Bacillati</taxon>
        <taxon>Actinomycetota</taxon>
        <taxon>Actinomycetes</taxon>
        <taxon>Micrococcales</taxon>
        <taxon>Ornithinimicrobiaceae</taxon>
        <taxon>Ornithinimicrobium</taxon>
    </lineage>
</organism>
<evidence type="ECO:0000313" key="3">
    <source>
        <dbReference type="Proteomes" id="UP000326546"/>
    </source>
</evidence>
<protein>
    <recommendedName>
        <fullName evidence="4">DUF4913 domain-containing protein</fullName>
    </recommendedName>
</protein>
<dbReference type="Proteomes" id="UP000326546">
    <property type="component" value="Chromosome"/>
</dbReference>
<accession>A0A5J6V4V8</accession>
<sequence length="146" mass="16184">MGISTDTAEETPPEGIGRSWGMASVPEWGAARAGWSTYREQFADIFWFLWDDHRWDDVRGAAADLAQAITDVHGAPEESTEESASHGPSWWWRLNDHGIQIYAHNGAIRPEGFPAGPSVVQLHVDLRAVADLREAEARELDAPPRP</sequence>
<dbReference type="EMBL" id="CP044427">
    <property type="protein sequence ID" value="QFG68627.1"/>
    <property type="molecule type" value="Genomic_DNA"/>
</dbReference>
<name>A0A5J6V4V8_9MICO</name>
<proteinExistence type="predicted"/>
<dbReference type="RefSeq" id="WP_158061014.1">
    <property type="nucleotide sequence ID" value="NZ_CP044427.1"/>
</dbReference>
<feature type="region of interest" description="Disordered" evidence="1">
    <location>
        <begin position="1"/>
        <end position="21"/>
    </location>
</feature>
<reference evidence="2 3" key="1">
    <citation type="submission" date="2019-09" db="EMBL/GenBank/DDBJ databases">
        <title>Serinicoccus pratensis sp. nov., isolated from meadow soil.</title>
        <authorList>
            <person name="Zhang W."/>
        </authorList>
    </citation>
    <scope>NUCLEOTIDE SEQUENCE [LARGE SCALE GENOMIC DNA]</scope>
    <source>
        <strain evidence="2 3">W204</strain>
    </source>
</reference>
<evidence type="ECO:0000313" key="2">
    <source>
        <dbReference type="EMBL" id="QFG68627.1"/>
    </source>
</evidence>
<dbReference type="AlphaFoldDB" id="A0A5J6V4V8"/>
<keyword evidence="3" id="KW-1185">Reference proteome</keyword>
<evidence type="ECO:0008006" key="4">
    <source>
        <dbReference type="Google" id="ProtNLM"/>
    </source>
</evidence>
<dbReference type="KEGG" id="serw:FY030_07760"/>
<gene>
    <name evidence="2" type="ORF">FY030_07760</name>
</gene>